<dbReference type="GO" id="GO:0046872">
    <property type="term" value="F:metal ion binding"/>
    <property type="evidence" value="ECO:0007669"/>
    <property type="project" value="UniProtKB-UniRule"/>
</dbReference>
<organism evidence="14 15">
    <name type="scientific">Parthenolecanium corni</name>
    <dbReference type="NCBI Taxonomy" id="536013"/>
    <lineage>
        <taxon>Eukaryota</taxon>
        <taxon>Metazoa</taxon>
        <taxon>Ecdysozoa</taxon>
        <taxon>Arthropoda</taxon>
        <taxon>Hexapoda</taxon>
        <taxon>Insecta</taxon>
        <taxon>Pterygota</taxon>
        <taxon>Neoptera</taxon>
        <taxon>Paraneoptera</taxon>
        <taxon>Hemiptera</taxon>
        <taxon>Sternorrhyncha</taxon>
        <taxon>Coccoidea</taxon>
        <taxon>Coccidae</taxon>
        <taxon>Parthenolecanium</taxon>
    </lineage>
</organism>
<evidence type="ECO:0000256" key="11">
    <source>
        <dbReference type="ARBA" id="ARBA00023136"/>
    </source>
</evidence>
<evidence type="ECO:0000256" key="7">
    <source>
        <dbReference type="ARBA" id="ARBA00022792"/>
    </source>
</evidence>
<dbReference type="SUPFAM" id="SSF48479">
    <property type="entry name" value="Cytochrome c oxidase subunit E"/>
    <property type="match status" value="1"/>
</dbReference>
<keyword evidence="9 13" id="KW-0408">Iron</keyword>
<keyword evidence="15" id="KW-1185">Reference proteome</keyword>
<comment type="caution">
    <text evidence="14">The sequence shown here is derived from an EMBL/GenBank/DDBJ whole genome shotgun (WGS) entry which is preliminary data.</text>
</comment>
<evidence type="ECO:0000313" key="14">
    <source>
        <dbReference type="EMBL" id="KAK7604808.1"/>
    </source>
</evidence>
<evidence type="ECO:0000256" key="13">
    <source>
        <dbReference type="RuleBase" id="RU368103"/>
    </source>
</evidence>
<dbReference type="PANTHER" id="PTHR14200:SF11">
    <property type="entry name" value="CYTOCHROME C OXIDASE SUBUNIT 5A, MITOCHONDRIAL"/>
    <property type="match status" value="1"/>
</dbReference>
<evidence type="ECO:0000256" key="4">
    <source>
        <dbReference type="ARBA" id="ARBA00021968"/>
    </source>
</evidence>
<dbReference type="GO" id="GO:0045277">
    <property type="term" value="C:respiratory chain complex IV"/>
    <property type="evidence" value="ECO:0007669"/>
    <property type="project" value="UniProtKB-UniRule"/>
</dbReference>
<dbReference type="InterPro" id="IPR003204">
    <property type="entry name" value="Cyt_c_oxidase_su5A/6"/>
</dbReference>
<evidence type="ECO:0000256" key="6">
    <source>
        <dbReference type="ARBA" id="ARBA00022723"/>
    </source>
</evidence>
<keyword evidence="5 13" id="KW-0349">Heme</keyword>
<comment type="similarity">
    <text evidence="3 13">Belongs to the cytochrome c oxidase subunit 5A family.</text>
</comment>
<dbReference type="EMBL" id="JBBCAQ010000003">
    <property type="protein sequence ID" value="KAK7604808.1"/>
    <property type="molecule type" value="Genomic_DNA"/>
</dbReference>
<evidence type="ECO:0000313" key="15">
    <source>
        <dbReference type="Proteomes" id="UP001367676"/>
    </source>
</evidence>
<keyword evidence="8 13" id="KW-0809">Transit peptide</keyword>
<dbReference type="Gene3D" id="1.25.40.40">
    <property type="entry name" value="Cytochrome c oxidase, subunit Va/VI"/>
    <property type="match status" value="1"/>
</dbReference>
<evidence type="ECO:0000256" key="1">
    <source>
        <dbReference type="ARBA" id="ARBA00004443"/>
    </source>
</evidence>
<evidence type="ECO:0000256" key="3">
    <source>
        <dbReference type="ARBA" id="ARBA00007972"/>
    </source>
</evidence>
<comment type="subcellular location">
    <subcellularLocation>
        <location evidence="1 13">Mitochondrion inner membrane</location>
        <topology evidence="1 13">Peripheral membrane protein</topology>
        <orientation evidence="1 13">Matrix side</orientation>
    </subcellularLocation>
</comment>
<evidence type="ECO:0000256" key="2">
    <source>
        <dbReference type="ARBA" id="ARBA00004673"/>
    </source>
</evidence>
<dbReference type="GO" id="GO:0005743">
    <property type="term" value="C:mitochondrial inner membrane"/>
    <property type="evidence" value="ECO:0007669"/>
    <property type="project" value="UniProtKB-SubCell"/>
</dbReference>
<dbReference type="Proteomes" id="UP001367676">
    <property type="component" value="Unassembled WGS sequence"/>
</dbReference>
<sequence>MFRVTSVIYRKNLLRNVFDNVRENVVLNCNRRSSSAVTDATEKAKLEAKKSLDAVTSVIGRQEGWDEPDYDDKFIQKFVDFFNRPEIDSWEIRRAMHDLVDYDTVPDPEIVKAGLKACRRLNDYALAIRFLEMTKEKCGHKVKKFYPYILQEIQPTLDELGIETLEELGYDKPELAVMDVDDIH</sequence>
<evidence type="ECO:0000256" key="5">
    <source>
        <dbReference type="ARBA" id="ARBA00022617"/>
    </source>
</evidence>
<dbReference type="PANTHER" id="PTHR14200">
    <property type="entry name" value="CYTOCHROME C OXIDASE POLYPEPTIDE"/>
    <property type="match status" value="1"/>
</dbReference>
<dbReference type="InterPro" id="IPR036545">
    <property type="entry name" value="Cyt_c_oxidase_su5A/6_sf"/>
</dbReference>
<name>A0AAN9U458_9HEMI</name>
<keyword evidence="7 13" id="KW-0999">Mitochondrion inner membrane</keyword>
<evidence type="ECO:0000256" key="12">
    <source>
        <dbReference type="ARBA" id="ARBA00031049"/>
    </source>
</evidence>
<dbReference type="GO" id="GO:0006123">
    <property type="term" value="P:mitochondrial electron transport, cytochrome c to oxygen"/>
    <property type="evidence" value="ECO:0007669"/>
    <property type="project" value="UniProtKB-UniRule"/>
</dbReference>
<protein>
    <recommendedName>
        <fullName evidence="4 13">Cytochrome c oxidase subunit 5A, mitochondrial</fullName>
    </recommendedName>
    <alternativeName>
        <fullName evidence="12 13">Cytochrome c oxidase polypeptide Va</fullName>
    </alternativeName>
</protein>
<evidence type="ECO:0000256" key="10">
    <source>
        <dbReference type="ARBA" id="ARBA00023128"/>
    </source>
</evidence>
<proteinExistence type="inferred from homology"/>
<keyword evidence="11 13" id="KW-0472">Membrane</keyword>
<evidence type="ECO:0000256" key="9">
    <source>
        <dbReference type="ARBA" id="ARBA00023004"/>
    </source>
</evidence>
<dbReference type="Pfam" id="PF02284">
    <property type="entry name" value="COX5A"/>
    <property type="match status" value="1"/>
</dbReference>
<comment type="subunit">
    <text evidence="13">Component of the cytochrome c oxidase (complex IV, CIV), a multisubunit enzyme composed of a catalytic core of 3 subunits and several supernumerary subunits. The complex exists as a monomer or a dimer and forms supercomplexes (SCs) in the inner mitochondrial membrane with ubiquinol-cytochrome c oxidoreductase (cytochrome b-c1 complex, complex III, CIII).</text>
</comment>
<dbReference type="AlphaFoldDB" id="A0AAN9U458"/>
<evidence type="ECO:0000256" key="8">
    <source>
        <dbReference type="ARBA" id="ARBA00022946"/>
    </source>
</evidence>
<dbReference type="CDD" id="cd00923">
    <property type="entry name" value="Cyt_c_Oxidase_Va"/>
    <property type="match status" value="1"/>
</dbReference>
<keyword evidence="10 13" id="KW-0496">Mitochondrion</keyword>
<accession>A0AAN9U458</accession>
<keyword evidence="6 13" id="KW-0479">Metal-binding</keyword>
<comment type="function">
    <text evidence="13">Component of the cytochrome c oxidase, the last enzyme in the mitochondrial electron transport chain which drives oxidative phosphorylation. The respiratory chain contains 3 multisubunit complexes succinate dehydrogenase (complex II, CII), ubiquinol-cytochrome c oxidoreductase (cytochrome b-c1 complex, complex III, CIII) and cytochrome c oxidase (complex IV, CIV), that cooperate to transfer electrons derived from NADH and succinate to molecular oxygen, creating an electrochemical gradient over the inner membrane that drives transmembrane transport and the ATP synthase. Cytochrome c oxidase is the component of the respiratory chain that catalyzes the reduction of oxygen to water. Electrons originating from reduced cytochrome c in the intermembrane space (IMS) are transferred via the dinuclear copper A center (CU(A)) of subunit 2 and heme A of subunit 1 to the active site in subunit 1, a binuclear center (BNC) formed by heme A3 and copper B (CU(B)). The BNC reduces molecular oxygen to 2 water molecules using 4 electrons from cytochrome c in the IMS and 4 protons from the mitochondrial matrix.</text>
</comment>
<comment type="pathway">
    <text evidence="2 13">Energy metabolism; oxidative phosphorylation.</text>
</comment>
<reference evidence="14 15" key="1">
    <citation type="submission" date="2024-03" db="EMBL/GenBank/DDBJ databases">
        <title>Adaptation during the transition from Ophiocordyceps entomopathogen to insect associate is accompanied by gene loss and intensified selection.</title>
        <authorList>
            <person name="Ward C.M."/>
            <person name="Onetto C.A."/>
            <person name="Borneman A.R."/>
        </authorList>
    </citation>
    <scope>NUCLEOTIDE SEQUENCE [LARGE SCALE GENOMIC DNA]</scope>
    <source>
        <strain evidence="14">AWRI1</strain>
        <tissue evidence="14">Single Adult Female</tissue>
    </source>
</reference>
<gene>
    <name evidence="14" type="ORF">V9T40_005994</name>
</gene>